<evidence type="ECO:0000313" key="3">
    <source>
        <dbReference type="Ensembl" id="ENSTGUP00000033233.1"/>
    </source>
</evidence>
<dbReference type="InterPro" id="IPR043128">
    <property type="entry name" value="Rev_trsase/Diguanyl_cyclase"/>
</dbReference>
<feature type="domain" description="Core shell protein Gag P30" evidence="1">
    <location>
        <begin position="3"/>
        <end position="68"/>
    </location>
</feature>
<dbReference type="GeneTree" id="ENSGT01120000271981"/>
<keyword evidence="4" id="KW-1185">Reference proteome</keyword>
<proteinExistence type="predicted"/>
<evidence type="ECO:0000313" key="4">
    <source>
        <dbReference type="Proteomes" id="UP000007754"/>
    </source>
</evidence>
<protein>
    <recommendedName>
        <fullName evidence="5">Reverse transcriptase/retrotransposon-derived protein RNase H-like domain-containing protein</fullName>
    </recommendedName>
</protein>
<dbReference type="AlphaFoldDB" id="A0A674HF91"/>
<dbReference type="SUPFAM" id="SSF56672">
    <property type="entry name" value="DNA/RNA polymerases"/>
    <property type="match status" value="1"/>
</dbReference>
<dbReference type="InterPro" id="IPR041577">
    <property type="entry name" value="RT_RNaseH_2"/>
</dbReference>
<dbReference type="InParanoid" id="A0A674HF91"/>
<dbReference type="InterPro" id="IPR043502">
    <property type="entry name" value="DNA/RNA_pol_sf"/>
</dbReference>
<dbReference type="GO" id="GO:0019068">
    <property type="term" value="P:virion assembly"/>
    <property type="evidence" value="ECO:0007669"/>
    <property type="project" value="InterPro"/>
</dbReference>
<dbReference type="Proteomes" id="UP000007754">
    <property type="component" value="Unplaced"/>
</dbReference>
<feature type="domain" description="Reverse transcriptase/retrotransposon-derived protein RNase H-like" evidence="2">
    <location>
        <begin position="74"/>
        <end position="152"/>
    </location>
</feature>
<dbReference type="Ensembl" id="ENSTGUT00000034895.1">
    <property type="protein sequence ID" value="ENSTGUP00000033233.1"/>
    <property type="gene ID" value="ENSTGUG00000020963.1"/>
</dbReference>
<sequence length="168" mass="19266">MRDFRTILIDGIKESVPRGQNINKAFNDRQKKDETPTEWLERLRKSFQLYSGLNPNDPMGQAILKVQFDGHLKWTEEERSKFQELKETLVHAPVLSLPDLNRPFFLFVNTTDGVTYGVLTQDWAGKKKPIAYLSKILDPVSRGWPSCLQIIAGCAALVEESRKITFND</sequence>
<dbReference type="InterPro" id="IPR003036">
    <property type="entry name" value="Gag_P30"/>
</dbReference>
<dbReference type="Gene3D" id="3.30.70.270">
    <property type="match status" value="1"/>
</dbReference>
<evidence type="ECO:0008006" key="5">
    <source>
        <dbReference type="Google" id="ProtNLM"/>
    </source>
</evidence>
<reference evidence="3" key="1">
    <citation type="submission" date="2025-08" db="UniProtKB">
        <authorList>
            <consortium name="Ensembl"/>
        </authorList>
    </citation>
    <scope>IDENTIFICATION</scope>
</reference>
<evidence type="ECO:0000259" key="1">
    <source>
        <dbReference type="Pfam" id="PF02093"/>
    </source>
</evidence>
<accession>A0A674HF91</accession>
<dbReference type="Pfam" id="PF17919">
    <property type="entry name" value="RT_RNaseH_2"/>
    <property type="match status" value="1"/>
</dbReference>
<dbReference type="PANTHER" id="PTHR33064">
    <property type="entry name" value="POL PROTEIN"/>
    <property type="match status" value="1"/>
</dbReference>
<dbReference type="Gene3D" id="3.10.20.370">
    <property type="match status" value="1"/>
</dbReference>
<reference evidence="3" key="2">
    <citation type="submission" date="2025-09" db="UniProtKB">
        <authorList>
            <consortium name="Ensembl"/>
        </authorList>
    </citation>
    <scope>IDENTIFICATION</scope>
</reference>
<evidence type="ECO:0000259" key="2">
    <source>
        <dbReference type="Pfam" id="PF17919"/>
    </source>
</evidence>
<dbReference type="PANTHER" id="PTHR33064:SF37">
    <property type="entry name" value="RIBONUCLEASE H"/>
    <property type="match status" value="1"/>
</dbReference>
<dbReference type="Pfam" id="PF02093">
    <property type="entry name" value="Gag_p30"/>
    <property type="match status" value="1"/>
</dbReference>
<dbReference type="InterPro" id="IPR051320">
    <property type="entry name" value="Viral_Replic_Matur_Polypro"/>
</dbReference>
<name>A0A674HF91_TAEGU</name>
<organism evidence="3 4">
    <name type="scientific">Taeniopygia guttata</name>
    <name type="common">Zebra finch</name>
    <name type="synonym">Poephila guttata</name>
    <dbReference type="NCBI Taxonomy" id="59729"/>
    <lineage>
        <taxon>Eukaryota</taxon>
        <taxon>Metazoa</taxon>
        <taxon>Chordata</taxon>
        <taxon>Craniata</taxon>
        <taxon>Vertebrata</taxon>
        <taxon>Euteleostomi</taxon>
        <taxon>Archelosauria</taxon>
        <taxon>Archosauria</taxon>
        <taxon>Dinosauria</taxon>
        <taxon>Saurischia</taxon>
        <taxon>Theropoda</taxon>
        <taxon>Coelurosauria</taxon>
        <taxon>Aves</taxon>
        <taxon>Neognathae</taxon>
        <taxon>Neoaves</taxon>
        <taxon>Telluraves</taxon>
        <taxon>Australaves</taxon>
        <taxon>Passeriformes</taxon>
        <taxon>Passeroidea</taxon>
        <taxon>Estrildidae</taxon>
        <taxon>Estrildinae</taxon>
        <taxon>Taeniopygia</taxon>
    </lineage>
</organism>